<dbReference type="Pfam" id="PF00023">
    <property type="entry name" value="Ank"/>
    <property type="match status" value="1"/>
</dbReference>
<evidence type="ECO:0000256" key="1">
    <source>
        <dbReference type="ARBA" id="ARBA00022737"/>
    </source>
</evidence>
<dbReference type="SMART" id="SM00248">
    <property type="entry name" value="ANK"/>
    <property type="match status" value="4"/>
</dbReference>
<keyword evidence="2 3" id="KW-0040">ANK repeat</keyword>
<feature type="repeat" description="ANK" evidence="3">
    <location>
        <begin position="66"/>
        <end position="98"/>
    </location>
</feature>
<dbReference type="Pfam" id="PF12796">
    <property type="entry name" value="Ank_2"/>
    <property type="match status" value="1"/>
</dbReference>
<dbReference type="PRINTS" id="PR01415">
    <property type="entry name" value="ANKYRIN"/>
</dbReference>
<feature type="repeat" description="ANK" evidence="3">
    <location>
        <begin position="1"/>
        <end position="32"/>
    </location>
</feature>
<dbReference type="EMBL" id="JBHSOW010000116">
    <property type="protein sequence ID" value="MFC5653128.1"/>
    <property type="molecule type" value="Genomic_DNA"/>
</dbReference>
<sequence length="197" mass="21331">MNISLFRAAEAGKTEEVLQLIAQGADINERDSRGRTPLMAAVHGNKPAAVQAIINAGADINLQDNRQDNPLLYAGAEGLLEILQILIRAGADTRITNRFGGTALIPAADRGHVDNIRVLLEQSDVDIDHINNLGWTALLEAVLLGNGGTKHQEIVSLLLKHGADRNIADYDGTTPLKHAQQRGFREIENLLRSVQAQ</sequence>
<comment type="caution">
    <text evidence="4">The sequence shown here is derived from an EMBL/GenBank/DDBJ whole genome shotgun (WGS) entry which is preliminary data.</text>
</comment>
<accession>A0ABW0W4J8</accession>
<gene>
    <name evidence="4" type="ORF">ACFPYJ_29260</name>
</gene>
<protein>
    <submittedName>
        <fullName evidence="4">Ankyrin repeat domain-containing protein</fullName>
    </submittedName>
</protein>
<evidence type="ECO:0000256" key="3">
    <source>
        <dbReference type="PROSITE-ProRule" id="PRU00023"/>
    </source>
</evidence>
<dbReference type="Gene3D" id="1.25.40.20">
    <property type="entry name" value="Ankyrin repeat-containing domain"/>
    <property type="match status" value="1"/>
</dbReference>
<dbReference type="PROSITE" id="PS50297">
    <property type="entry name" value="ANK_REP_REGION"/>
    <property type="match status" value="1"/>
</dbReference>
<feature type="repeat" description="ANK" evidence="3">
    <location>
        <begin position="133"/>
        <end position="170"/>
    </location>
</feature>
<dbReference type="PANTHER" id="PTHR24171">
    <property type="entry name" value="ANKYRIN REPEAT DOMAIN-CONTAINING PROTEIN 39-RELATED"/>
    <property type="match status" value="1"/>
</dbReference>
<organism evidence="4 5">
    <name type="scientific">Paenibacillus solisilvae</name>
    <dbReference type="NCBI Taxonomy" id="2486751"/>
    <lineage>
        <taxon>Bacteria</taxon>
        <taxon>Bacillati</taxon>
        <taxon>Bacillota</taxon>
        <taxon>Bacilli</taxon>
        <taxon>Bacillales</taxon>
        <taxon>Paenibacillaceae</taxon>
        <taxon>Paenibacillus</taxon>
    </lineage>
</organism>
<dbReference type="InterPro" id="IPR002110">
    <property type="entry name" value="Ankyrin_rpt"/>
</dbReference>
<dbReference type="InterPro" id="IPR036770">
    <property type="entry name" value="Ankyrin_rpt-contain_sf"/>
</dbReference>
<dbReference type="PROSITE" id="PS50088">
    <property type="entry name" value="ANK_REPEAT"/>
    <property type="match status" value="4"/>
</dbReference>
<feature type="repeat" description="ANK" evidence="3">
    <location>
        <begin position="33"/>
        <end position="65"/>
    </location>
</feature>
<evidence type="ECO:0000256" key="2">
    <source>
        <dbReference type="ARBA" id="ARBA00023043"/>
    </source>
</evidence>
<dbReference type="SUPFAM" id="SSF48403">
    <property type="entry name" value="Ankyrin repeat"/>
    <property type="match status" value="1"/>
</dbReference>
<reference evidence="5" key="1">
    <citation type="journal article" date="2019" name="Int. J. Syst. Evol. Microbiol.">
        <title>The Global Catalogue of Microorganisms (GCM) 10K type strain sequencing project: providing services to taxonomists for standard genome sequencing and annotation.</title>
        <authorList>
            <consortium name="The Broad Institute Genomics Platform"/>
            <consortium name="The Broad Institute Genome Sequencing Center for Infectious Disease"/>
            <person name="Wu L."/>
            <person name="Ma J."/>
        </authorList>
    </citation>
    <scope>NUCLEOTIDE SEQUENCE [LARGE SCALE GENOMIC DNA]</scope>
    <source>
        <strain evidence="5">CGMCC 1.3240</strain>
    </source>
</reference>
<proteinExistence type="predicted"/>
<evidence type="ECO:0000313" key="5">
    <source>
        <dbReference type="Proteomes" id="UP001596047"/>
    </source>
</evidence>
<keyword evidence="1" id="KW-0677">Repeat</keyword>
<dbReference type="Proteomes" id="UP001596047">
    <property type="component" value="Unassembled WGS sequence"/>
</dbReference>
<name>A0ABW0W4J8_9BACL</name>
<evidence type="ECO:0000313" key="4">
    <source>
        <dbReference type="EMBL" id="MFC5653128.1"/>
    </source>
</evidence>
<keyword evidence="5" id="KW-1185">Reference proteome</keyword>
<dbReference type="RefSeq" id="WP_379191786.1">
    <property type="nucleotide sequence ID" value="NZ_JBHSOW010000116.1"/>
</dbReference>